<feature type="domain" description="Methyltransferase type 11" evidence="4">
    <location>
        <begin position="49"/>
        <end position="141"/>
    </location>
</feature>
<dbReference type="InterPro" id="IPR013216">
    <property type="entry name" value="Methyltransf_11"/>
</dbReference>
<dbReference type="InterPro" id="IPR051052">
    <property type="entry name" value="Diverse_substrate_MTase"/>
</dbReference>
<keyword evidence="3" id="KW-0808">Transferase</keyword>
<dbReference type="AlphaFoldDB" id="A0AA39R9X1"/>
<dbReference type="PANTHER" id="PTHR44942:SF4">
    <property type="entry name" value="METHYLTRANSFERASE TYPE 11 DOMAIN-CONTAINING PROTEIN"/>
    <property type="match status" value="1"/>
</dbReference>
<organism evidence="5 6">
    <name type="scientific">Cladonia borealis</name>
    <dbReference type="NCBI Taxonomy" id="184061"/>
    <lineage>
        <taxon>Eukaryota</taxon>
        <taxon>Fungi</taxon>
        <taxon>Dikarya</taxon>
        <taxon>Ascomycota</taxon>
        <taxon>Pezizomycotina</taxon>
        <taxon>Lecanoromycetes</taxon>
        <taxon>OSLEUM clade</taxon>
        <taxon>Lecanoromycetidae</taxon>
        <taxon>Lecanorales</taxon>
        <taxon>Lecanorineae</taxon>
        <taxon>Cladoniaceae</taxon>
        <taxon>Cladonia</taxon>
    </lineage>
</organism>
<evidence type="ECO:0000313" key="5">
    <source>
        <dbReference type="EMBL" id="KAK0516294.1"/>
    </source>
</evidence>
<evidence type="ECO:0000256" key="1">
    <source>
        <dbReference type="ARBA" id="ARBA00008361"/>
    </source>
</evidence>
<dbReference type="EMBL" id="JAFEKC020000002">
    <property type="protein sequence ID" value="KAK0516294.1"/>
    <property type="molecule type" value="Genomic_DNA"/>
</dbReference>
<dbReference type="GO" id="GO:0032259">
    <property type="term" value="P:methylation"/>
    <property type="evidence" value="ECO:0007669"/>
    <property type="project" value="UniProtKB-KW"/>
</dbReference>
<keyword evidence="2" id="KW-0489">Methyltransferase</keyword>
<gene>
    <name evidence="5" type="ORF">JMJ35_000897</name>
</gene>
<sequence>MASLIPSASVKGFQDGSRYDQHRPSYPLEAVESLLKHLQVAGLEGARIVDLAAGTGKFTELLANRRERFEIIAVEPHDGMRVELEKKGMGGVKALKGEANSMRGVESQSVDAVIAAQAFHWFANMEALQEIYRVLIPGGVFGMIWNVEDYNAPESWVATTRWESKLKDITWASGNDNPRFRHSQWREVFDKQLESTPLTIQSADPLFSLPIGEETVKFTHWLSPDAIWDRFHTLSQFAVLEGQQLLDVKRQFDEAMAISDTDKNEHGELPVHGRTYIAWTSAVPGAPLREGG</sequence>
<accession>A0AA39R9X1</accession>
<evidence type="ECO:0000256" key="3">
    <source>
        <dbReference type="ARBA" id="ARBA00022679"/>
    </source>
</evidence>
<dbReference type="Proteomes" id="UP001166286">
    <property type="component" value="Unassembled WGS sequence"/>
</dbReference>
<dbReference type="SUPFAM" id="SSF53335">
    <property type="entry name" value="S-adenosyl-L-methionine-dependent methyltransferases"/>
    <property type="match status" value="1"/>
</dbReference>
<dbReference type="InterPro" id="IPR029063">
    <property type="entry name" value="SAM-dependent_MTases_sf"/>
</dbReference>
<evidence type="ECO:0000313" key="6">
    <source>
        <dbReference type="Proteomes" id="UP001166286"/>
    </source>
</evidence>
<dbReference type="CDD" id="cd02440">
    <property type="entry name" value="AdoMet_MTases"/>
    <property type="match status" value="1"/>
</dbReference>
<protein>
    <recommendedName>
        <fullName evidence="4">Methyltransferase type 11 domain-containing protein</fullName>
    </recommendedName>
</protein>
<dbReference type="PANTHER" id="PTHR44942">
    <property type="entry name" value="METHYLTRANSF_11 DOMAIN-CONTAINING PROTEIN"/>
    <property type="match status" value="1"/>
</dbReference>
<evidence type="ECO:0000256" key="2">
    <source>
        <dbReference type="ARBA" id="ARBA00022603"/>
    </source>
</evidence>
<dbReference type="Gene3D" id="3.40.50.150">
    <property type="entry name" value="Vaccinia Virus protein VP39"/>
    <property type="match status" value="1"/>
</dbReference>
<comment type="similarity">
    <text evidence="1">Belongs to the methyltransferase superfamily.</text>
</comment>
<name>A0AA39R9X1_9LECA</name>
<reference evidence="5" key="1">
    <citation type="submission" date="2023-03" db="EMBL/GenBank/DDBJ databases">
        <title>Complete genome of Cladonia borealis.</title>
        <authorList>
            <person name="Park H."/>
        </authorList>
    </citation>
    <scope>NUCLEOTIDE SEQUENCE</scope>
    <source>
        <strain evidence="5">ANT050790</strain>
    </source>
</reference>
<comment type="caution">
    <text evidence="5">The sequence shown here is derived from an EMBL/GenBank/DDBJ whole genome shotgun (WGS) entry which is preliminary data.</text>
</comment>
<keyword evidence="6" id="KW-1185">Reference proteome</keyword>
<proteinExistence type="inferred from homology"/>
<dbReference type="Pfam" id="PF08241">
    <property type="entry name" value="Methyltransf_11"/>
    <property type="match status" value="1"/>
</dbReference>
<dbReference type="GO" id="GO:0008757">
    <property type="term" value="F:S-adenosylmethionine-dependent methyltransferase activity"/>
    <property type="evidence" value="ECO:0007669"/>
    <property type="project" value="InterPro"/>
</dbReference>
<evidence type="ECO:0000259" key="4">
    <source>
        <dbReference type="Pfam" id="PF08241"/>
    </source>
</evidence>